<evidence type="ECO:0000256" key="3">
    <source>
        <dbReference type="ARBA" id="ARBA00022630"/>
    </source>
</evidence>
<comment type="similarity">
    <text evidence="2">Belongs to the GMC oxidoreductase family.</text>
</comment>
<dbReference type="Pfam" id="PF05199">
    <property type="entry name" value="GMC_oxred_C"/>
    <property type="match status" value="1"/>
</dbReference>
<evidence type="ECO:0000259" key="6">
    <source>
        <dbReference type="Pfam" id="PF00732"/>
    </source>
</evidence>
<keyword evidence="4 5" id="KW-0274">FAD</keyword>
<dbReference type="SUPFAM" id="SSF54373">
    <property type="entry name" value="FAD-linked reductases, C-terminal domain"/>
    <property type="match status" value="1"/>
</dbReference>
<dbReference type="Gene3D" id="3.50.50.60">
    <property type="entry name" value="FAD/NAD(P)-binding domain"/>
    <property type="match status" value="1"/>
</dbReference>
<reference evidence="8" key="1">
    <citation type="submission" date="2018-11" db="EMBL/GenBank/DDBJ databases">
        <title>Venom-gland transcriptomics and venom proteomics of the Florida green centipede (Hemiscolopendra marginata) reveal sex-based variation in a centipede venom.</title>
        <authorList>
            <person name="Nystrom G.S."/>
            <person name="Ward M.J."/>
            <person name="Ellsworth S.A."/>
            <person name="Rokyta D.R."/>
        </authorList>
    </citation>
    <scope>NUCLEOTIDE SEQUENCE</scope>
    <source>
        <tissue evidence="8">Venom gland</tissue>
    </source>
</reference>
<dbReference type="EMBL" id="GHBY01000452">
    <property type="protein sequence ID" value="MUP40629.1"/>
    <property type="molecule type" value="Transcribed_RNA"/>
</dbReference>
<dbReference type="SUPFAM" id="SSF51905">
    <property type="entry name" value="FAD/NAD(P)-binding domain"/>
    <property type="match status" value="1"/>
</dbReference>
<evidence type="ECO:0000259" key="7">
    <source>
        <dbReference type="Pfam" id="PF05199"/>
    </source>
</evidence>
<dbReference type="InterPro" id="IPR007867">
    <property type="entry name" value="GMC_OxRtase_C"/>
</dbReference>
<organism evidence="8">
    <name type="scientific">Hemiscolopendra marginata</name>
    <dbReference type="NCBI Taxonomy" id="943146"/>
    <lineage>
        <taxon>Eukaryota</taxon>
        <taxon>Metazoa</taxon>
        <taxon>Ecdysozoa</taxon>
        <taxon>Arthropoda</taxon>
        <taxon>Myriapoda</taxon>
        <taxon>Chilopoda</taxon>
        <taxon>Pleurostigmophora</taxon>
        <taxon>Scolopendromorpha</taxon>
        <taxon>Scolopendridae</taxon>
        <taxon>Hemiscolopendra</taxon>
    </lineage>
</organism>
<dbReference type="Pfam" id="PF00732">
    <property type="entry name" value="GMC_oxred_N"/>
    <property type="match status" value="1"/>
</dbReference>
<protein>
    <submittedName>
        <fullName evidence="8">Glucose dehydrogenase</fullName>
    </submittedName>
</protein>
<keyword evidence="3" id="KW-0285">Flavoprotein</keyword>
<dbReference type="AlphaFoldDB" id="A0A646QF74"/>
<evidence type="ECO:0000256" key="5">
    <source>
        <dbReference type="PIRSR" id="PIRSR000137-2"/>
    </source>
</evidence>
<evidence type="ECO:0000313" key="8">
    <source>
        <dbReference type="EMBL" id="MUP40629.1"/>
    </source>
</evidence>
<accession>A0A646QF74</accession>
<feature type="domain" description="Glucose-methanol-choline oxidoreductase C-terminal" evidence="7">
    <location>
        <begin position="445"/>
        <end position="587"/>
    </location>
</feature>
<dbReference type="PIRSF" id="PIRSF000137">
    <property type="entry name" value="Alcohol_oxidase"/>
    <property type="match status" value="1"/>
</dbReference>
<feature type="binding site" evidence="5">
    <location>
        <position position="256"/>
    </location>
    <ligand>
        <name>FAD</name>
        <dbReference type="ChEBI" id="CHEBI:57692"/>
    </ligand>
</feature>
<dbReference type="InterPro" id="IPR012132">
    <property type="entry name" value="GMC_OxRdtase"/>
</dbReference>
<evidence type="ECO:0000256" key="1">
    <source>
        <dbReference type="ARBA" id="ARBA00001974"/>
    </source>
</evidence>
<evidence type="ECO:0000256" key="4">
    <source>
        <dbReference type="ARBA" id="ARBA00022827"/>
    </source>
</evidence>
<feature type="domain" description="Glucose-methanol-choline oxidoreductase N-terminal" evidence="6">
    <location>
        <begin position="35"/>
        <end position="331"/>
    </location>
</feature>
<feature type="binding site" evidence="5">
    <location>
        <position position="116"/>
    </location>
    <ligand>
        <name>FAD</name>
        <dbReference type="ChEBI" id="CHEBI:57692"/>
    </ligand>
</feature>
<dbReference type="PANTHER" id="PTHR11552:SF147">
    <property type="entry name" value="CHOLINE DEHYDROGENASE, MITOCHONDRIAL"/>
    <property type="match status" value="1"/>
</dbReference>
<dbReference type="InterPro" id="IPR036188">
    <property type="entry name" value="FAD/NAD-bd_sf"/>
</dbReference>
<comment type="cofactor">
    <cofactor evidence="1 5">
        <name>FAD</name>
        <dbReference type="ChEBI" id="CHEBI:57692"/>
    </cofactor>
</comment>
<dbReference type="GO" id="GO:0016614">
    <property type="term" value="F:oxidoreductase activity, acting on CH-OH group of donors"/>
    <property type="evidence" value="ECO:0007669"/>
    <property type="project" value="InterPro"/>
</dbReference>
<sequence length="599" mass="66354">MAPLNLTAFYLPSLMSVLLRFEVKPFAEPTILDSYDYIIIGSGFGGSVVANRLSGNLEHNVLLLEAGSKDNVTAHVPILSTTLINGGYDWKYETVPQKMACHGSSNNICKLVSGKVVGGSSVLDLMGYFRGHKEDFDKWEKLGNPGWSYDDVMPFFKKSENYRMDGECVESEFHGCGGDLFIGPLPEGAEGEETKYLMEGAKEMGLEEIDYDGRTQVGVSRCHFTMRNGVRQSAATAFLRPVKERPNLHISLDSLVHKIIIDSETKTATGVQFEKDGKIIEVKAKKEVILSAGVYSSPKILMLSGIGPKEELEKFKIPLIADLPGVGQNLLEKISSFVIFTTGKTFSEERENVISTPTIKEWNKGTGLMASSSGMDAVALMRSKYADKNSELADLLILYQSFPLYATTEPFFKAAFGYGDEFWANHFIPYVNKEIGILHPIVLLPKSKGSVTIRSSDPHDLPVIDPNIYEDERDMKVLSEGVRMASEFINTTLFKKNKFYIGKPLKDECEEFGDPLSDEHTACFLKYSTTTKWCACCSNKMGPESDPMAVVDHRLRVRGIKNLRIADASVMPQQYSALPGAGVIMIGEKAAHMIKEDNQ</sequence>
<proteinExistence type="inferred from homology"/>
<dbReference type="PANTHER" id="PTHR11552">
    <property type="entry name" value="GLUCOSE-METHANOL-CHOLINE GMC OXIDOREDUCTASE"/>
    <property type="match status" value="1"/>
</dbReference>
<dbReference type="GO" id="GO:0050660">
    <property type="term" value="F:flavin adenine dinucleotide binding"/>
    <property type="evidence" value="ECO:0007669"/>
    <property type="project" value="InterPro"/>
</dbReference>
<name>A0A646QF74_9MYRI</name>
<evidence type="ECO:0000256" key="2">
    <source>
        <dbReference type="ARBA" id="ARBA00010790"/>
    </source>
</evidence>
<dbReference type="Gene3D" id="3.30.560.10">
    <property type="entry name" value="Glucose Oxidase, domain 3"/>
    <property type="match status" value="1"/>
</dbReference>
<dbReference type="InterPro" id="IPR000172">
    <property type="entry name" value="GMC_OxRdtase_N"/>
</dbReference>